<evidence type="ECO:0000313" key="3">
    <source>
        <dbReference type="Proteomes" id="UP000006591"/>
    </source>
</evidence>
<name>A0A0E0J2T8_ORYNI</name>
<evidence type="ECO:0000256" key="1">
    <source>
        <dbReference type="SAM" id="MobiDB-lite"/>
    </source>
</evidence>
<evidence type="ECO:0000313" key="2">
    <source>
        <dbReference type="EnsemblPlants" id="ONIVA11G15680.1"/>
    </source>
</evidence>
<keyword evidence="3" id="KW-1185">Reference proteome</keyword>
<feature type="region of interest" description="Disordered" evidence="1">
    <location>
        <begin position="1"/>
        <end position="92"/>
    </location>
</feature>
<organism evidence="2">
    <name type="scientific">Oryza nivara</name>
    <name type="common">Indian wild rice</name>
    <name type="synonym">Oryza sativa f. spontanea</name>
    <dbReference type="NCBI Taxonomy" id="4536"/>
    <lineage>
        <taxon>Eukaryota</taxon>
        <taxon>Viridiplantae</taxon>
        <taxon>Streptophyta</taxon>
        <taxon>Embryophyta</taxon>
        <taxon>Tracheophyta</taxon>
        <taxon>Spermatophyta</taxon>
        <taxon>Magnoliopsida</taxon>
        <taxon>Liliopsida</taxon>
        <taxon>Poales</taxon>
        <taxon>Poaceae</taxon>
        <taxon>BOP clade</taxon>
        <taxon>Oryzoideae</taxon>
        <taxon>Oryzeae</taxon>
        <taxon>Oryzinae</taxon>
        <taxon>Oryza</taxon>
    </lineage>
</organism>
<sequence length="92" mass="9287">MCTSIGPSQGRGVLGPPGFWPGPNKKKSPPQALGLGRQRRGAPPRPDGRRSACVSSPPPLASSSSRSAAAAGASRPGARPPLTAATAHRSRL</sequence>
<dbReference type="AlphaFoldDB" id="A0A0E0J2T8"/>
<accession>A0A0E0J2T8</accession>
<dbReference type="HOGENOM" id="CLU_2417023_0_0_1"/>
<feature type="compositionally biased region" description="Low complexity" evidence="1">
    <location>
        <begin position="61"/>
        <end position="82"/>
    </location>
</feature>
<dbReference type="Proteomes" id="UP000006591">
    <property type="component" value="Chromosome 11"/>
</dbReference>
<reference evidence="2" key="1">
    <citation type="submission" date="2015-04" db="UniProtKB">
        <authorList>
            <consortium name="EnsemblPlants"/>
        </authorList>
    </citation>
    <scope>IDENTIFICATION</scope>
    <source>
        <strain evidence="2">SL10</strain>
    </source>
</reference>
<reference evidence="2" key="2">
    <citation type="submission" date="2018-04" db="EMBL/GenBank/DDBJ databases">
        <title>OnivRS2 (Oryza nivara Reference Sequence Version 2).</title>
        <authorList>
            <person name="Zhang J."/>
            <person name="Kudrna D."/>
            <person name="Lee S."/>
            <person name="Talag J."/>
            <person name="Rajasekar S."/>
            <person name="Welchert J."/>
            <person name="Hsing Y.-I."/>
            <person name="Wing R.A."/>
        </authorList>
    </citation>
    <scope>NUCLEOTIDE SEQUENCE [LARGE SCALE GENOMIC DNA]</scope>
    <source>
        <strain evidence="2">SL10</strain>
    </source>
</reference>
<dbReference type="Gramene" id="ONIVA11G15680.1">
    <property type="protein sequence ID" value="ONIVA11G15680.1"/>
    <property type="gene ID" value="ONIVA11G15680"/>
</dbReference>
<proteinExistence type="predicted"/>
<protein>
    <submittedName>
        <fullName evidence="2">Uncharacterized protein</fullName>
    </submittedName>
</protein>
<dbReference type="EnsemblPlants" id="ONIVA11G15680.1">
    <property type="protein sequence ID" value="ONIVA11G15680.1"/>
    <property type="gene ID" value="ONIVA11G15680"/>
</dbReference>